<evidence type="ECO:0000313" key="1">
    <source>
        <dbReference type="EMBL" id="MDQ0438437.1"/>
    </source>
</evidence>
<proteinExistence type="predicted"/>
<organism evidence="1 2">
    <name type="scientific">Kaistia dalseonensis</name>
    <dbReference type="NCBI Taxonomy" id="410840"/>
    <lineage>
        <taxon>Bacteria</taxon>
        <taxon>Pseudomonadati</taxon>
        <taxon>Pseudomonadota</taxon>
        <taxon>Alphaproteobacteria</taxon>
        <taxon>Hyphomicrobiales</taxon>
        <taxon>Kaistiaceae</taxon>
        <taxon>Kaistia</taxon>
    </lineage>
</organism>
<evidence type="ECO:0008006" key="3">
    <source>
        <dbReference type="Google" id="ProtNLM"/>
    </source>
</evidence>
<name>A0ABU0H800_9HYPH</name>
<dbReference type="RefSeq" id="WP_266349359.1">
    <property type="nucleotide sequence ID" value="NZ_JAPKNG010000004.1"/>
</dbReference>
<evidence type="ECO:0000313" key="2">
    <source>
        <dbReference type="Proteomes" id="UP001241603"/>
    </source>
</evidence>
<gene>
    <name evidence="1" type="ORF">QO014_002832</name>
</gene>
<sequence length="65" mass="7389">MPSQDLQLNPAQWALLRTMELGPIDLASLESDLQALVRLGLVERRETLWRATDAGRMLLAMRRSL</sequence>
<keyword evidence="2" id="KW-1185">Reference proteome</keyword>
<dbReference type="Proteomes" id="UP001241603">
    <property type="component" value="Unassembled WGS sequence"/>
</dbReference>
<comment type="caution">
    <text evidence="1">The sequence shown here is derived from an EMBL/GenBank/DDBJ whole genome shotgun (WGS) entry which is preliminary data.</text>
</comment>
<accession>A0ABU0H800</accession>
<dbReference type="EMBL" id="JAUSVO010000004">
    <property type="protein sequence ID" value="MDQ0438437.1"/>
    <property type="molecule type" value="Genomic_DNA"/>
</dbReference>
<reference evidence="1 2" key="1">
    <citation type="submission" date="2023-07" db="EMBL/GenBank/DDBJ databases">
        <title>Genomic Encyclopedia of Type Strains, Phase IV (KMG-IV): sequencing the most valuable type-strain genomes for metagenomic binning, comparative biology and taxonomic classification.</title>
        <authorList>
            <person name="Goeker M."/>
        </authorList>
    </citation>
    <scope>NUCLEOTIDE SEQUENCE [LARGE SCALE GENOMIC DNA]</scope>
    <source>
        <strain evidence="1 2">B6-8</strain>
    </source>
</reference>
<protein>
    <recommendedName>
        <fullName evidence="3">MarR family transcriptional regulator</fullName>
    </recommendedName>
</protein>